<name>A0A8S5PLM7_9VIRU</name>
<dbReference type="EMBL" id="BK015448">
    <property type="protein sequence ID" value="DAE07371.1"/>
    <property type="molecule type" value="Genomic_DNA"/>
</dbReference>
<protein>
    <submittedName>
        <fullName evidence="1">Uncharacterized protein</fullName>
    </submittedName>
</protein>
<accession>A0A8S5PLM7</accession>
<sequence length="100" mass="11486">MKNLNQQLNHLTPSADWITTKLQDAYDNLNQQLNIVVDDKSGFFAIAIAYQEACKQQPEVAEKMQRIANLITKRSDQIERKRKALLDSLSIDELEQLIIS</sequence>
<reference evidence="1" key="1">
    <citation type="journal article" date="2021" name="Proc. Natl. Acad. Sci. U.S.A.">
        <title>A Catalog of Tens of Thousands of Viruses from Human Metagenomes Reveals Hidden Associations with Chronic Diseases.</title>
        <authorList>
            <person name="Tisza M.J."/>
            <person name="Buck C.B."/>
        </authorList>
    </citation>
    <scope>NUCLEOTIDE SEQUENCE</scope>
    <source>
        <strain evidence="1">Ct17O1</strain>
    </source>
</reference>
<organism evidence="1">
    <name type="scientific">Phage sp. ct17O1</name>
    <dbReference type="NCBI Taxonomy" id="2825789"/>
    <lineage>
        <taxon>Viruses</taxon>
    </lineage>
</organism>
<evidence type="ECO:0000313" key="1">
    <source>
        <dbReference type="EMBL" id="DAE07371.1"/>
    </source>
</evidence>
<proteinExistence type="predicted"/>